<evidence type="ECO:0000313" key="2">
    <source>
        <dbReference type="Proteomes" id="UP000245207"/>
    </source>
</evidence>
<keyword evidence="1" id="KW-0371">Homeobox</keyword>
<dbReference type="Proteomes" id="UP000245207">
    <property type="component" value="Unassembled WGS sequence"/>
</dbReference>
<dbReference type="OrthoDB" id="2143914at2759"/>
<dbReference type="GO" id="GO:0003677">
    <property type="term" value="F:DNA binding"/>
    <property type="evidence" value="ECO:0007669"/>
    <property type="project" value="UniProtKB-KW"/>
</dbReference>
<comment type="caution">
    <text evidence="1">The sequence shown here is derived from an EMBL/GenBank/DDBJ whole genome shotgun (WGS) entry which is preliminary data.</text>
</comment>
<protein>
    <submittedName>
        <fullName evidence="1">Homeodomain-like protein</fullName>
    </submittedName>
</protein>
<organism evidence="1 2">
    <name type="scientific">Artemisia annua</name>
    <name type="common">Sweet wormwood</name>
    <dbReference type="NCBI Taxonomy" id="35608"/>
    <lineage>
        <taxon>Eukaryota</taxon>
        <taxon>Viridiplantae</taxon>
        <taxon>Streptophyta</taxon>
        <taxon>Embryophyta</taxon>
        <taxon>Tracheophyta</taxon>
        <taxon>Spermatophyta</taxon>
        <taxon>Magnoliopsida</taxon>
        <taxon>eudicotyledons</taxon>
        <taxon>Gunneridae</taxon>
        <taxon>Pentapetalae</taxon>
        <taxon>asterids</taxon>
        <taxon>campanulids</taxon>
        <taxon>Asterales</taxon>
        <taxon>Asteraceae</taxon>
        <taxon>Asteroideae</taxon>
        <taxon>Anthemideae</taxon>
        <taxon>Artemisiinae</taxon>
        <taxon>Artemisia</taxon>
    </lineage>
</organism>
<accession>A0A2U1N876</accession>
<dbReference type="AlphaFoldDB" id="A0A2U1N876"/>
<proteinExistence type="predicted"/>
<sequence>MEQMLARMPLKNKEQCLPSNVVYGFSSSSNEGIGGMYNQYEVSSVPCLPMDRMFAVDHGVYLRSYRNMHVNNEVAKSSTKMKLKGGSRKNLIKGQWTYEEDK</sequence>
<gene>
    <name evidence="1" type="ORF">CTI12_AA294220</name>
</gene>
<dbReference type="EMBL" id="PKPP01003379">
    <property type="protein sequence ID" value="PWA69701.1"/>
    <property type="molecule type" value="Genomic_DNA"/>
</dbReference>
<dbReference type="STRING" id="35608.A0A2U1N876"/>
<name>A0A2U1N876_ARTAN</name>
<keyword evidence="1" id="KW-0238">DNA-binding</keyword>
<evidence type="ECO:0000313" key="1">
    <source>
        <dbReference type="EMBL" id="PWA69701.1"/>
    </source>
</evidence>
<reference evidence="1 2" key="1">
    <citation type="journal article" date="2018" name="Mol. Plant">
        <title>The genome of Artemisia annua provides insight into the evolution of Asteraceae family and artemisinin biosynthesis.</title>
        <authorList>
            <person name="Shen Q."/>
            <person name="Zhang L."/>
            <person name="Liao Z."/>
            <person name="Wang S."/>
            <person name="Yan T."/>
            <person name="Shi P."/>
            <person name="Liu M."/>
            <person name="Fu X."/>
            <person name="Pan Q."/>
            <person name="Wang Y."/>
            <person name="Lv Z."/>
            <person name="Lu X."/>
            <person name="Zhang F."/>
            <person name="Jiang W."/>
            <person name="Ma Y."/>
            <person name="Chen M."/>
            <person name="Hao X."/>
            <person name="Li L."/>
            <person name="Tang Y."/>
            <person name="Lv G."/>
            <person name="Zhou Y."/>
            <person name="Sun X."/>
            <person name="Brodelius P.E."/>
            <person name="Rose J.K.C."/>
            <person name="Tang K."/>
        </authorList>
    </citation>
    <scope>NUCLEOTIDE SEQUENCE [LARGE SCALE GENOMIC DNA]</scope>
    <source>
        <strain evidence="2">cv. Huhao1</strain>
        <tissue evidence="1">Leaf</tissue>
    </source>
</reference>
<keyword evidence="2" id="KW-1185">Reference proteome</keyword>